<evidence type="ECO:0000313" key="3">
    <source>
        <dbReference type="Proteomes" id="UP000230177"/>
    </source>
</evidence>
<feature type="domain" description="Fibronectin type-III" evidence="1">
    <location>
        <begin position="54"/>
        <end position="146"/>
    </location>
</feature>
<evidence type="ECO:0000259" key="1">
    <source>
        <dbReference type="PROSITE" id="PS50853"/>
    </source>
</evidence>
<dbReference type="AlphaFoldDB" id="A0A2M7U9S7"/>
<gene>
    <name evidence="2" type="ORF">COY13_02095</name>
</gene>
<name>A0A2M7U9S7_9BACT</name>
<dbReference type="CDD" id="cd00063">
    <property type="entry name" value="FN3"/>
    <property type="match status" value="1"/>
</dbReference>
<dbReference type="EMBL" id="PFOE01000061">
    <property type="protein sequence ID" value="PIZ67978.1"/>
    <property type="molecule type" value="Genomic_DNA"/>
</dbReference>
<dbReference type="InterPro" id="IPR003961">
    <property type="entry name" value="FN3_dom"/>
</dbReference>
<evidence type="ECO:0000313" key="2">
    <source>
        <dbReference type="EMBL" id="PIZ67978.1"/>
    </source>
</evidence>
<dbReference type="PROSITE" id="PS50853">
    <property type="entry name" value="FN3"/>
    <property type="match status" value="1"/>
</dbReference>
<dbReference type="SUPFAM" id="SSF49265">
    <property type="entry name" value="Fibronectin type III"/>
    <property type="match status" value="1"/>
</dbReference>
<dbReference type="Gene3D" id="2.60.40.10">
    <property type="entry name" value="Immunoglobulins"/>
    <property type="match status" value="1"/>
</dbReference>
<reference evidence="3" key="1">
    <citation type="submission" date="2017-09" db="EMBL/GenBank/DDBJ databases">
        <title>Depth-based differentiation of microbial function through sediment-hosted aquifers and enrichment of novel symbionts in the deep terrestrial subsurface.</title>
        <authorList>
            <person name="Probst A.J."/>
            <person name="Ladd B."/>
            <person name="Jarett J.K."/>
            <person name="Geller-Mcgrath D.E."/>
            <person name="Sieber C.M.K."/>
            <person name="Emerson J.B."/>
            <person name="Anantharaman K."/>
            <person name="Thomas B.C."/>
            <person name="Malmstrom R."/>
            <person name="Stieglmeier M."/>
            <person name="Klingl A."/>
            <person name="Woyke T."/>
            <person name="Ryan C.M."/>
            <person name="Banfield J.F."/>
        </authorList>
    </citation>
    <scope>NUCLEOTIDE SEQUENCE [LARGE SCALE GENOMIC DNA]</scope>
</reference>
<feature type="non-terminal residue" evidence="2">
    <location>
        <position position="1"/>
    </location>
</feature>
<dbReference type="Proteomes" id="UP000230177">
    <property type="component" value="Unassembled WGS sequence"/>
</dbReference>
<dbReference type="InterPro" id="IPR013783">
    <property type="entry name" value="Ig-like_fold"/>
</dbReference>
<dbReference type="InterPro" id="IPR036116">
    <property type="entry name" value="FN3_sf"/>
</dbReference>
<proteinExistence type="predicted"/>
<organism evidence="2 3">
    <name type="scientific">Candidatus Roizmanbacteria bacterium CG_4_10_14_0_2_um_filter_36_35</name>
    <dbReference type="NCBI Taxonomy" id="1974822"/>
    <lineage>
        <taxon>Bacteria</taxon>
        <taxon>Candidatus Roizmaniibacteriota</taxon>
    </lineage>
</organism>
<protein>
    <recommendedName>
        <fullName evidence="1">Fibronectin type-III domain-containing protein</fullName>
    </recommendedName>
</protein>
<sequence length="159" mass="16840">GSGSCSTDGSGNCYKLTTQVSYYTGSSACPGTACSSGSYYDTVSTCTWIPAFHAPTTCTYSANPAVSQITINWNDPNTAEDGYYIEKSTDGGAFANLTTTAASVVSYPDSSVSVGHTYQYRVRATLGSDYSEWCTTSIGNFQIGSFKFEGVKMEGLKID</sequence>
<accession>A0A2M7U9S7</accession>
<comment type="caution">
    <text evidence="2">The sequence shown here is derived from an EMBL/GenBank/DDBJ whole genome shotgun (WGS) entry which is preliminary data.</text>
</comment>